<dbReference type="InterPro" id="IPR010982">
    <property type="entry name" value="Lambda_DNA-bd_dom_sf"/>
</dbReference>
<keyword evidence="1" id="KW-0805">Transcription regulation</keyword>
<reference evidence="6 7" key="1">
    <citation type="submission" date="2020-07" db="EMBL/GenBank/DDBJ databases">
        <title>Sequencing the genomes of 1000 actinobacteria strains.</title>
        <authorList>
            <person name="Klenk H.-P."/>
        </authorList>
    </citation>
    <scope>NUCLEOTIDE SEQUENCE [LARGE SCALE GENOMIC DNA]</scope>
    <source>
        <strain evidence="6 7">DSM 23870</strain>
    </source>
</reference>
<feature type="domain" description="HTH lacI-type" evidence="5">
    <location>
        <begin position="17"/>
        <end position="71"/>
    </location>
</feature>
<dbReference type="PANTHER" id="PTHR30146">
    <property type="entry name" value="LACI-RELATED TRANSCRIPTIONAL REPRESSOR"/>
    <property type="match status" value="1"/>
</dbReference>
<evidence type="ECO:0000256" key="2">
    <source>
        <dbReference type="ARBA" id="ARBA00023125"/>
    </source>
</evidence>
<dbReference type="InterPro" id="IPR028082">
    <property type="entry name" value="Peripla_BP_I"/>
</dbReference>
<protein>
    <submittedName>
        <fullName evidence="6">DNA-binding LacI/PurR family transcriptional regulator</fullName>
    </submittedName>
</protein>
<dbReference type="InterPro" id="IPR046335">
    <property type="entry name" value="LacI/GalR-like_sensor"/>
</dbReference>
<evidence type="ECO:0000313" key="7">
    <source>
        <dbReference type="Proteomes" id="UP000581087"/>
    </source>
</evidence>
<comment type="caution">
    <text evidence="6">The sequence shown here is derived from an EMBL/GenBank/DDBJ whole genome shotgun (WGS) entry which is preliminary data.</text>
</comment>
<dbReference type="InterPro" id="IPR000843">
    <property type="entry name" value="HTH_LacI"/>
</dbReference>
<sequence length="391" mass="41286">MTVTSTEQHETRESPMANIHDVARAAGVSISTVSYALSGKRSIAESTRRRVEEAARSLGYQPNAAGRMLAGTRTRILALTAPLREDTYAPAHMTFVLAVATAARRHDYDILLLTEDEATKGLRRVASSRLVDGIIVLDVSVHDERVALVRELGVPSALIGIPDDPDGLYCVDLDFEAAAALAVDRLADVGHRRIALVGHPQEIYDRGSNFPLRLRDGYLARMRERGLEPVVVTPDTSSPSVRAATAELFDGPDAPTALLLHCQESVQTTMLDLLRERGLSVPGDVSVVTVASTFDTTRLDPPLDVIPLLAPPSCEAAVDYLVRALEGDAAPRIELVAPEYRAFGSVAPAAAPALPATPVLPAAPATPATPAAPATAAAPAATATSDLTPAL</sequence>
<dbReference type="SUPFAM" id="SSF53822">
    <property type="entry name" value="Periplasmic binding protein-like I"/>
    <property type="match status" value="1"/>
</dbReference>
<gene>
    <name evidence="6" type="ORF">BJ972_001594</name>
</gene>
<dbReference type="CDD" id="cd01392">
    <property type="entry name" value="HTH_LacI"/>
    <property type="match status" value="1"/>
</dbReference>
<dbReference type="SMART" id="SM00354">
    <property type="entry name" value="HTH_LACI"/>
    <property type="match status" value="1"/>
</dbReference>
<dbReference type="PROSITE" id="PS50932">
    <property type="entry name" value="HTH_LACI_2"/>
    <property type="match status" value="1"/>
</dbReference>
<keyword evidence="3" id="KW-0804">Transcription</keyword>
<dbReference type="Gene3D" id="3.40.50.2300">
    <property type="match status" value="2"/>
</dbReference>
<dbReference type="SUPFAM" id="SSF47413">
    <property type="entry name" value="lambda repressor-like DNA-binding domains"/>
    <property type="match status" value="1"/>
</dbReference>
<proteinExistence type="predicted"/>
<dbReference type="Pfam" id="PF13377">
    <property type="entry name" value="Peripla_BP_3"/>
    <property type="match status" value="1"/>
</dbReference>
<evidence type="ECO:0000259" key="5">
    <source>
        <dbReference type="PROSITE" id="PS50932"/>
    </source>
</evidence>
<dbReference type="Pfam" id="PF00356">
    <property type="entry name" value="LacI"/>
    <property type="match status" value="1"/>
</dbReference>
<dbReference type="Gene3D" id="1.10.260.40">
    <property type="entry name" value="lambda repressor-like DNA-binding domains"/>
    <property type="match status" value="1"/>
</dbReference>
<name>A0A852SGJ2_9MICO</name>
<feature type="region of interest" description="Disordered" evidence="4">
    <location>
        <begin position="365"/>
        <end position="391"/>
    </location>
</feature>
<dbReference type="RefSeq" id="WP_257022736.1">
    <property type="nucleotide sequence ID" value="NZ_JACCBI010000001.1"/>
</dbReference>
<accession>A0A852SGJ2</accession>
<dbReference type="PANTHER" id="PTHR30146:SF153">
    <property type="entry name" value="LACTOSE OPERON REPRESSOR"/>
    <property type="match status" value="1"/>
</dbReference>
<evidence type="ECO:0000256" key="3">
    <source>
        <dbReference type="ARBA" id="ARBA00023163"/>
    </source>
</evidence>
<dbReference type="EMBL" id="JACCBI010000001">
    <property type="protein sequence ID" value="NYD67075.1"/>
    <property type="molecule type" value="Genomic_DNA"/>
</dbReference>
<dbReference type="Proteomes" id="UP000581087">
    <property type="component" value="Unassembled WGS sequence"/>
</dbReference>
<evidence type="ECO:0000313" key="6">
    <source>
        <dbReference type="EMBL" id="NYD67075.1"/>
    </source>
</evidence>
<dbReference type="GO" id="GO:0000976">
    <property type="term" value="F:transcription cis-regulatory region binding"/>
    <property type="evidence" value="ECO:0007669"/>
    <property type="project" value="TreeGrafter"/>
</dbReference>
<keyword evidence="2 6" id="KW-0238">DNA-binding</keyword>
<evidence type="ECO:0000256" key="4">
    <source>
        <dbReference type="SAM" id="MobiDB-lite"/>
    </source>
</evidence>
<evidence type="ECO:0000256" key="1">
    <source>
        <dbReference type="ARBA" id="ARBA00023015"/>
    </source>
</evidence>
<organism evidence="6 7">
    <name type="scientific">Agromyces atrinae</name>
    <dbReference type="NCBI Taxonomy" id="592376"/>
    <lineage>
        <taxon>Bacteria</taxon>
        <taxon>Bacillati</taxon>
        <taxon>Actinomycetota</taxon>
        <taxon>Actinomycetes</taxon>
        <taxon>Micrococcales</taxon>
        <taxon>Microbacteriaceae</taxon>
        <taxon>Agromyces</taxon>
    </lineage>
</organism>
<dbReference type="GO" id="GO:0003700">
    <property type="term" value="F:DNA-binding transcription factor activity"/>
    <property type="evidence" value="ECO:0007669"/>
    <property type="project" value="TreeGrafter"/>
</dbReference>
<dbReference type="AlphaFoldDB" id="A0A852SGJ2"/>
<dbReference type="PROSITE" id="PS00356">
    <property type="entry name" value="HTH_LACI_1"/>
    <property type="match status" value="1"/>
</dbReference>